<comment type="cofactor">
    <cofactor evidence="8">
        <name>Mg(2+)</name>
        <dbReference type="ChEBI" id="CHEBI:18420"/>
    </cofactor>
    <cofactor evidence="8">
        <name>Mn(2+)</name>
        <dbReference type="ChEBI" id="CHEBI:29035"/>
    </cofactor>
</comment>
<keyword evidence="8" id="KW-0464">Manganese</keyword>
<comment type="catalytic activity">
    <reaction evidence="8">
        <text>L-tyrosyl-[protein] + UTP = O-(5'-uridylyl)-L-tyrosyl-[protein] + diphosphate</text>
        <dbReference type="Rhea" id="RHEA:83887"/>
        <dbReference type="Rhea" id="RHEA-COMP:10136"/>
        <dbReference type="Rhea" id="RHEA-COMP:20238"/>
        <dbReference type="ChEBI" id="CHEBI:33019"/>
        <dbReference type="ChEBI" id="CHEBI:46398"/>
        <dbReference type="ChEBI" id="CHEBI:46858"/>
        <dbReference type="ChEBI" id="CHEBI:90602"/>
    </reaction>
</comment>
<keyword evidence="7 8" id="KW-0460">Magnesium</keyword>
<keyword evidence="2 8" id="KW-0808">Transferase</keyword>
<dbReference type="GO" id="GO:0030145">
    <property type="term" value="F:manganese ion binding"/>
    <property type="evidence" value="ECO:0007669"/>
    <property type="project" value="UniProtKB-UniRule"/>
</dbReference>
<dbReference type="GO" id="GO:0000287">
    <property type="term" value="F:magnesium ion binding"/>
    <property type="evidence" value="ECO:0007669"/>
    <property type="project" value="UniProtKB-UniRule"/>
</dbReference>
<dbReference type="PANTHER" id="PTHR32057">
    <property type="entry name" value="PROTEIN ADENYLYLTRANSFERASE SELO, MITOCHONDRIAL"/>
    <property type="match status" value="1"/>
</dbReference>
<evidence type="ECO:0000256" key="5">
    <source>
        <dbReference type="ARBA" id="ARBA00022741"/>
    </source>
</evidence>
<keyword evidence="10" id="KW-1185">Reference proteome</keyword>
<dbReference type="AlphaFoldDB" id="A0AAW5HSY1"/>
<feature type="binding site" evidence="8">
    <location>
        <position position="231"/>
    </location>
    <ligand>
        <name>Mg(2+)</name>
        <dbReference type="ChEBI" id="CHEBI:18420"/>
    </ligand>
</feature>
<dbReference type="RefSeq" id="WP_252930800.1">
    <property type="nucleotide sequence ID" value="NZ_JAEUWV010000001.1"/>
</dbReference>
<comment type="catalytic activity">
    <reaction evidence="8">
        <text>L-histidyl-[protein] + UTP = N(tele)-(5'-uridylyl)-L-histidyl-[protein] + diphosphate</text>
        <dbReference type="Rhea" id="RHEA:83891"/>
        <dbReference type="Rhea" id="RHEA-COMP:9745"/>
        <dbReference type="Rhea" id="RHEA-COMP:20239"/>
        <dbReference type="ChEBI" id="CHEBI:29979"/>
        <dbReference type="ChEBI" id="CHEBI:33019"/>
        <dbReference type="ChEBI" id="CHEBI:46398"/>
        <dbReference type="ChEBI" id="CHEBI:233474"/>
    </reaction>
</comment>
<comment type="similarity">
    <text evidence="1 8">Belongs to the SELO family.</text>
</comment>
<dbReference type="InterPro" id="IPR003846">
    <property type="entry name" value="SelO"/>
</dbReference>
<evidence type="ECO:0000313" key="10">
    <source>
        <dbReference type="Proteomes" id="UP001205920"/>
    </source>
</evidence>
<dbReference type="Pfam" id="PF02696">
    <property type="entry name" value="SelO"/>
    <property type="match status" value="1"/>
</dbReference>
<dbReference type="HAMAP" id="MF_00692">
    <property type="entry name" value="SelO"/>
    <property type="match status" value="1"/>
</dbReference>
<evidence type="ECO:0000256" key="1">
    <source>
        <dbReference type="ARBA" id="ARBA00009747"/>
    </source>
</evidence>
<feature type="active site" description="Proton acceptor" evidence="8">
    <location>
        <position position="230"/>
    </location>
</feature>
<dbReference type="PANTHER" id="PTHR32057:SF14">
    <property type="entry name" value="PROTEIN ADENYLYLTRANSFERASE SELO, MITOCHONDRIAL"/>
    <property type="match status" value="1"/>
</dbReference>
<accession>A0AAW5HSY1</accession>
<keyword evidence="3 8" id="KW-0548">Nucleotidyltransferase</keyword>
<feature type="binding site" evidence="8">
    <location>
        <position position="172"/>
    </location>
    <ligand>
        <name>ATP</name>
        <dbReference type="ChEBI" id="CHEBI:30616"/>
    </ligand>
</feature>
<feature type="binding site" evidence="8">
    <location>
        <position position="240"/>
    </location>
    <ligand>
        <name>ATP</name>
        <dbReference type="ChEBI" id="CHEBI:30616"/>
    </ligand>
</feature>
<evidence type="ECO:0000313" key="9">
    <source>
        <dbReference type="EMBL" id="MCO6393508.1"/>
    </source>
</evidence>
<comment type="catalytic activity">
    <reaction evidence="8">
        <text>L-seryl-[protein] + ATP = 3-O-(5'-adenylyl)-L-seryl-[protein] + diphosphate</text>
        <dbReference type="Rhea" id="RHEA:58120"/>
        <dbReference type="Rhea" id="RHEA-COMP:9863"/>
        <dbReference type="Rhea" id="RHEA-COMP:15073"/>
        <dbReference type="ChEBI" id="CHEBI:29999"/>
        <dbReference type="ChEBI" id="CHEBI:30616"/>
        <dbReference type="ChEBI" id="CHEBI:33019"/>
        <dbReference type="ChEBI" id="CHEBI:142516"/>
        <dbReference type="EC" id="2.7.7.108"/>
    </reaction>
</comment>
<evidence type="ECO:0000256" key="2">
    <source>
        <dbReference type="ARBA" id="ARBA00022679"/>
    </source>
</evidence>
<name>A0AAW5HSY1_9CORY</name>
<protein>
    <recommendedName>
        <fullName evidence="8">Protein nucleotidyltransferase YdiU</fullName>
        <ecNumber evidence="8">2.7.7.-</ecNumber>
    </recommendedName>
    <alternativeName>
        <fullName evidence="8">Protein adenylyltransferase YdiU</fullName>
        <ecNumber evidence="8">2.7.7.108</ecNumber>
    </alternativeName>
    <alternativeName>
        <fullName evidence="8">Protein uridylyltransferase YdiU</fullName>
        <ecNumber evidence="8">2.7.7.-</ecNumber>
    </alternativeName>
</protein>
<feature type="binding site" evidence="8">
    <location>
        <position position="165"/>
    </location>
    <ligand>
        <name>ATP</name>
        <dbReference type="ChEBI" id="CHEBI:30616"/>
    </ligand>
</feature>
<feature type="binding site" evidence="8">
    <location>
        <position position="85"/>
    </location>
    <ligand>
        <name>ATP</name>
        <dbReference type="ChEBI" id="CHEBI:30616"/>
    </ligand>
</feature>
<dbReference type="EC" id="2.7.7.-" evidence="8"/>
<comment type="function">
    <text evidence="8">Nucleotidyltransferase involved in the post-translational modification of proteins. It can catalyze the addition of adenosine monophosphate (AMP) or uridine monophosphate (UMP) to a protein, resulting in modifications known as AMPylation and UMPylation.</text>
</comment>
<feature type="binding site" evidence="8">
    <location>
        <position position="240"/>
    </location>
    <ligand>
        <name>Mg(2+)</name>
        <dbReference type="ChEBI" id="CHEBI:18420"/>
    </ligand>
</feature>
<dbReference type="EMBL" id="JAEUWV010000001">
    <property type="protein sequence ID" value="MCO6393508.1"/>
    <property type="molecule type" value="Genomic_DNA"/>
</dbReference>
<evidence type="ECO:0000256" key="8">
    <source>
        <dbReference type="HAMAP-Rule" id="MF_00692"/>
    </source>
</evidence>
<keyword evidence="5 8" id="KW-0547">Nucleotide-binding</keyword>
<sequence length="402" mass="43485">MHYPELHQHFAETLPGMVGTVVPTHFPNAQVSYLNESAASELDLDTEWLRSDEGIAWMTGATGGVATAYAGHQFGAFVPLLGDGRATLLGDRNGYEIQLKGSGRTPFSRPGSDGQGPLTAMLREYLVSEHMHAIGVPTTRALAVISTGETVMRSSGPVPAGIVVRVARSHLRVGSVQYAATQSHELLEAVVHAAGFDAAERLLEGVVDKQLELVAQWMRYGFVHGVMNTDNTALSGETIDYGPCAFTQGFDPHSCFSSIDRHGRYCFGAQPNVIAWNLVRLAEGLLPLMPESRANEILTTIPERWEGATKRWFGPEGLDAVVGVDDLAAYNRKHGVNGRPGPLYVPKNFALQDALDAVEHVGDYSPFTALLQAVTHPYDPDAGEPWMLEKEPDGAFTTFCGT</sequence>
<gene>
    <name evidence="8" type="primary">ydiU</name>
    <name evidence="8" type="synonym">selO</name>
    <name evidence="9" type="ORF">JMN37_00690</name>
</gene>
<reference evidence="9 10" key="1">
    <citation type="submission" date="2021-01" db="EMBL/GenBank/DDBJ databases">
        <title>Identification and Characterization of Corynebacterium sp.</title>
        <authorList>
            <person name="Luo Q."/>
            <person name="Qu P."/>
            <person name="Chen Q."/>
        </authorList>
    </citation>
    <scope>NUCLEOTIDE SEQUENCE [LARGE SCALE GENOMIC DNA]</scope>
    <source>
        <strain evidence="9 10">MC-18</strain>
    </source>
</reference>
<feature type="binding site" evidence="8">
    <location>
        <position position="82"/>
    </location>
    <ligand>
        <name>ATP</name>
        <dbReference type="ChEBI" id="CHEBI:30616"/>
    </ligand>
</feature>
<evidence type="ECO:0000256" key="3">
    <source>
        <dbReference type="ARBA" id="ARBA00022695"/>
    </source>
</evidence>
<keyword evidence="6 8" id="KW-0067">ATP-binding</keyword>
<comment type="catalytic activity">
    <reaction evidence="8">
        <text>L-seryl-[protein] + UTP = O-(5'-uridylyl)-L-seryl-[protein] + diphosphate</text>
        <dbReference type="Rhea" id="RHEA:64604"/>
        <dbReference type="Rhea" id="RHEA-COMP:9863"/>
        <dbReference type="Rhea" id="RHEA-COMP:16635"/>
        <dbReference type="ChEBI" id="CHEBI:29999"/>
        <dbReference type="ChEBI" id="CHEBI:33019"/>
        <dbReference type="ChEBI" id="CHEBI:46398"/>
        <dbReference type="ChEBI" id="CHEBI:156051"/>
    </reaction>
</comment>
<feature type="binding site" evidence="8">
    <location>
        <position position="113"/>
    </location>
    <ligand>
        <name>ATP</name>
        <dbReference type="ChEBI" id="CHEBI:30616"/>
    </ligand>
</feature>
<comment type="caution">
    <text evidence="9">The sequence shown here is derived from an EMBL/GenBank/DDBJ whole genome shotgun (WGS) entry which is preliminary data.</text>
</comment>
<feature type="binding site" evidence="8">
    <location>
        <position position="100"/>
    </location>
    <ligand>
        <name>ATP</name>
        <dbReference type="ChEBI" id="CHEBI:30616"/>
    </ligand>
</feature>
<keyword evidence="4 8" id="KW-0479">Metal-binding</keyword>
<comment type="catalytic activity">
    <reaction evidence="8">
        <text>L-threonyl-[protein] + ATP = 3-O-(5'-adenylyl)-L-threonyl-[protein] + diphosphate</text>
        <dbReference type="Rhea" id="RHEA:54292"/>
        <dbReference type="Rhea" id="RHEA-COMP:11060"/>
        <dbReference type="Rhea" id="RHEA-COMP:13847"/>
        <dbReference type="ChEBI" id="CHEBI:30013"/>
        <dbReference type="ChEBI" id="CHEBI:30616"/>
        <dbReference type="ChEBI" id="CHEBI:33019"/>
        <dbReference type="ChEBI" id="CHEBI:138113"/>
        <dbReference type="EC" id="2.7.7.108"/>
    </reaction>
</comment>
<dbReference type="EC" id="2.7.7.108" evidence="8"/>
<proteinExistence type="inferred from homology"/>
<dbReference type="GO" id="GO:0070733">
    <property type="term" value="F:AMPylase activity"/>
    <property type="evidence" value="ECO:0007669"/>
    <property type="project" value="UniProtKB-EC"/>
</dbReference>
<evidence type="ECO:0000256" key="7">
    <source>
        <dbReference type="ARBA" id="ARBA00022842"/>
    </source>
</evidence>
<comment type="catalytic activity">
    <reaction evidence="8">
        <text>L-tyrosyl-[protein] + ATP = O-(5'-adenylyl)-L-tyrosyl-[protein] + diphosphate</text>
        <dbReference type="Rhea" id="RHEA:54288"/>
        <dbReference type="Rhea" id="RHEA-COMP:10136"/>
        <dbReference type="Rhea" id="RHEA-COMP:13846"/>
        <dbReference type="ChEBI" id="CHEBI:30616"/>
        <dbReference type="ChEBI" id="CHEBI:33019"/>
        <dbReference type="ChEBI" id="CHEBI:46858"/>
        <dbReference type="ChEBI" id="CHEBI:83624"/>
        <dbReference type="EC" id="2.7.7.108"/>
    </reaction>
</comment>
<evidence type="ECO:0000256" key="4">
    <source>
        <dbReference type="ARBA" id="ARBA00022723"/>
    </source>
</evidence>
<dbReference type="GO" id="GO:0005524">
    <property type="term" value="F:ATP binding"/>
    <property type="evidence" value="ECO:0007669"/>
    <property type="project" value="UniProtKB-UniRule"/>
</dbReference>
<organism evidence="9 10">
    <name type="scientific">Corynebacterium lipophilum</name>
    <dbReference type="NCBI Taxonomy" id="2804918"/>
    <lineage>
        <taxon>Bacteria</taxon>
        <taxon>Bacillati</taxon>
        <taxon>Actinomycetota</taxon>
        <taxon>Actinomycetes</taxon>
        <taxon>Mycobacteriales</taxon>
        <taxon>Corynebacteriaceae</taxon>
        <taxon>Corynebacterium</taxon>
    </lineage>
</organism>
<feature type="binding site" evidence="8">
    <location>
        <position position="84"/>
    </location>
    <ligand>
        <name>ATP</name>
        <dbReference type="ChEBI" id="CHEBI:30616"/>
    </ligand>
</feature>
<evidence type="ECO:0000256" key="6">
    <source>
        <dbReference type="ARBA" id="ARBA00022840"/>
    </source>
</evidence>
<dbReference type="Proteomes" id="UP001205920">
    <property type="component" value="Unassembled WGS sequence"/>
</dbReference>
<feature type="binding site" evidence="8">
    <location>
        <position position="114"/>
    </location>
    <ligand>
        <name>ATP</name>
        <dbReference type="ChEBI" id="CHEBI:30616"/>
    </ligand>
</feature>